<sequence>MDTRTHASTCESNVYDKSISDICPYMYVHVFVIGIVNDQFYQLQARKDAARPDYVVRAITMYCVNVQKLFSQLSLCIDQNAEVNFHQVSLLARQLQTRSSGIGAEHVRLACAEILRACDEQNKE</sequence>
<accession>A0AAP0RS80</accession>
<dbReference type="GO" id="GO:0009736">
    <property type="term" value="P:cytokinin-activated signaling pathway"/>
    <property type="evidence" value="ECO:0007669"/>
    <property type="project" value="UniProtKB-KW"/>
</dbReference>
<evidence type="ECO:0000256" key="1">
    <source>
        <dbReference type="ARBA" id="ARBA00023012"/>
    </source>
</evidence>
<evidence type="ECO:0000313" key="3">
    <source>
        <dbReference type="EMBL" id="KAK9280666.1"/>
    </source>
</evidence>
<dbReference type="GO" id="GO:0009927">
    <property type="term" value="F:histidine phosphotransfer kinase activity"/>
    <property type="evidence" value="ECO:0007669"/>
    <property type="project" value="UniProtKB-UniRule"/>
</dbReference>
<comment type="function">
    <text evidence="2">Functions as a two-component phosphorelay mediators between cytokinin sensor histidine kinases and response regulators (B-type ARRs). Plays an important role in propagating cytokinin signal transduction.</text>
</comment>
<keyword evidence="4" id="KW-1185">Reference proteome</keyword>
<dbReference type="GO" id="GO:0000160">
    <property type="term" value="P:phosphorelay signal transduction system"/>
    <property type="evidence" value="ECO:0007669"/>
    <property type="project" value="UniProtKB-UniRule"/>
</dbReference>
<proteinExistence type="predicted"/>
<dbReference type="EMBL" id="JBBPBK010000008">
    <property type="protein sequence ID" value="KAK9280666.1"/>
    <property type="molecule type" value="Genomic_DNA"/>
</dbReference>
<keyword evidence="2" id="KW-0932">Cytokinin signaling pathway</keyword>
<evidence type="ECO:0000313" key="4">
    <source>
        <dbReference type="Proteomes" id="UP001415857"/>
    </source>
</evidence>
<dbReference type="Gene3D" id="1.20.120.160">
    <property type="entry name" value="HPT domain"/>
    <property type="match status" value="1"/>
</dbReference>
<organism evidence="3 4">
    <name type="scientific">Liquidambar formosana</name>
    <name type="common">Formosan gum</name>
    <dbReference type="NCBI Taxonomy" id="63359"/>
    <lineage>
        <taxon>Eukaryota</taxon>
        <taxon>Viridiplantae</taxon>
        <taxon>Streptophyta</taxon>
        <taxon>Embryophyta</taxon>
        <taxon>Tracheophyta</taxon>
        <taxon>Spermatophyta</taxon>
        <taxon>Magnoliopsida</taxon>
        <taxon>eudicotyledons</taxon>
        <taxon>Gunneridae</taxon>
        <taxon>Pentapetalae</taxon>
        <taxon>Saxifragales</taxon>
        <taxon>Altingiaceae</taxon>
        <taxon>Liquidambar</taxon>
    </lineage>
</organism>
<dbReference type="SUPFAM" id="SSF47226">
    <property type="entry name" value="Histidine-containing phosphotransfer domain, HPT domain"/>
    <property type="match status" value="1"/>
</dbReference>
<comment type="subcellular location">
    <subcellularLocation>
        <location evidence="2">Cytoplasm</location>
        <location evidence="2">Cytosol</location>
    </subcellularLocation>
    <subcellularLocation>
        <location evidence="2">Nucleus</location>
    </subcellularLocation>
</comment>
<dbReference type="GO" id="GO:0005634">
    <property type="term" value="C:nucleus"/>
    <property type="evidence" value="ECO:0007669"/>
    <property type="project" value="UniProtKB-SubCell"/>
</dbReference>
<protein>
    <recommendedName>
        <fullName evidence="2">Histidine-containing phosphotransfer protein</fullName>
    </recommendedName>
</protein>
<evidence type="ECO:0000256" key="2">
    <source>
        <dbReference type="RuleBase" id="RU369004"/>
    </source>
</evidence>
<dbReference type="GO" id="GO:0043424">
    <property type="term" value="F:protein histidine kinase binding"/>
    <property type="evidence" value="ECO:0007669"/>
    <property type="project" value="UniProtKB-UniRule"/>
</dbReference>
<dbReference type="Proteomes" id="UP001415857">
    <property type="component" value="Unassembled WGS sequence"/>
</dbReference>
<dbReference type="PANTHER" id="PTHR28242:SF40">
    <property type="entry name" value="HISTIDINE-CONTAINING PHOSPHOTRANSFER PROTEIN"/>
    <property type="match status" value="1"/>
</dbReference>
<name>A0AAP0RS80_LIQFO</name>
<gene>
    <name evidence="3" type="ORF">L1049_014363</name>
</gene>
<keyword evidence="1 2" id="KW-0902">Two-component regulatory system</keyword>
<comment type="domain">
    <text evidence="2">Histidine-containing phosphotransfer domain (HPt) contains an active histidine that mediates the phosphotransfer.</text>
</comment>
<reference evidence="3 4" key="1">
    <citation type="journal article" date="2024" name="Plant J.">
        <title>Genome sequences and population genomics reveal climatic adaptation and genomic divergence between two closely related sweetgum species.</title>
        <authorList>
            <person name="Xu W.Q."/>
            <person name="Ren C.Q."/>
            <person name="Zhang X.Y."/>
            <person name="Comes H.P."/>
            <person name="Liu X.H."/>
            <person name="Li Y.G."/>
            <person name="Kettle C.J."/>
            <person name="Jalonen R."/>
            <person name="Gaisberger H."/>
            <person name="Ma Y.Z."/>
            <person name="Qiu Y.X."/>
        </authorList>
    </citation>
    <scope>NUCLEOTIDE SEQUENCE [LARGE SCALE GENOMIC DNA]</scope>
    <source>
        <strain evidence="3">Hangzhou</strain>
    </source>
</reference>
<dbReference type="GO" id="GO:0005829">
    <property type="term" value="C:cytosol"/>
    <property type="evidence" value="ECO:0007669"/>
    <property type="project" value="UniProtKB-SubCell"/>
</dbReference>
<comment type="caution">
    <text evidence="3">The sequence shown here is derived from an EMBL/GenBank/DDBJ whole genome shotgun (WGS) entry which is preliminary data.</text>
</comment>
<dbReference type="PANTHER" id="PTHR28242">
    <property type="entry name" value="PHOSPHORELAY INTERMEDIATE PROTEIN YPD1"/>
    <property type="match status" value="1"/>
</dbReference>
<dbReference type="AlphaFoldDB" id="A0AAP0RS80"/>
<dbReference type="InterPro" id="IPR036641">
    <property type="entry name" value="HPT_dom_sf"/>
</dbReference>
<dbReference type="InterPro" id="IPR045871">
    <property type="entry name" value="AHP1-5/YPD1"/>
</dbReference>